<comment type="caution">
    <text evidence="1">The sequence shown here is derived from an EMBL/GenBank/DDBJ whole genome shotgun (WGS) entry which is preliminary data.</text>
</comment>
<evidence type="ECO:0000313" key="1">
    <source>
        <dbReference type="EMBL" id="CAI7989834.1"/>
    </source>
</evidence>
<keyword evidence="2" id="KW-1185">Reference proteome</keyword>
<accession>A0AA35W0D9</accession>
<reference evidence="1" key="1">
    <citation type="submission" date="2023-03" db="EMBL/GenBank/DDBJ databases">
        <authorList>
            <person name="Steffen K."/>
            <person name="Cardenas P."/>
        </authorList>
    </citation>
    <scope>NUCLEOTIDE SEQUENCE</scope>
</reference>
<proteinExistence type="predicted"/>
<organism evidence="1 2">
    <name type="scientific">Geodia barretti</name>
    <name type="common">Barrett's horny sponge</name>
    <dbReference type="NCBI Taxonomy" id="519541"/>
    <lineage>
        <taxon>Eukaryota</taxon>
        <taxon>Metazoa</taxon>
        <taxon>Porifera</taxon>
        <taxon>Demospongiae</taxon>
        <taxon>Heteroscleromorpha</taxon>
        <taxon>Tetractinellida</taxon>
        <taxon>Astrophorina</taxon>
        <taxon>Geodiidae</taxon>
        <taxon>Geodia</taxon>
    </lineage>
</organism>
<evidence type="ECO:0000313" key="2">
    <source>
        <dbReference type="Proteomes" id="UP001174909"/>
    </source>
</evidence>
<dbReference type="Proteomes" id="UP001174909">
    <property type="component" value="Unassembled WGS sequence"/>
</dbReference>
<dbReference type="EMBL" id="CASHTH010000039">
    <property type="protein sequence ID" value="CAI7989834.1"/>
    <property type="molecule type" value="Genomic_DNA"/>
</dbReference>
<sequence length="160" mass="18146">MNLNRFLPNSLPTTLCVTSGRAEFTDDCISEWTCGGGGQVITTWSHSRSERKGRVEFTDDCISEWTCGGRAEFTDDCISEWTCGGRVEFTDDCISEWTCGGRVEFTDAASQNGHVEVVDKLLQHGATVDLQKRTGGVHCMLHLRMDMWRWWTSYYNMEPQ</sequence>
<protein>
    <submittedName>
        <fullName evidence="1">Uncharacterized protein</fullName>
    </submittedName>
</protein>
<dbReference type="AlphaFoldDB" id="A0AA35W0D9"/>
<name>A0AA35W0D9_GEOBA</name>
<gene>
    <name evidence="1" type="ORF">GBAR_LOCUS347</name>
</gene>